<feature type="signal peptide" evidence="1">
    <location>
        <begin position="1"/>
        <end position="24"/>
    </location>
</feature>
<organism evidence="2 3">
    <name type="scientific">Pseudonocardia hierapolitana</name>
    <dbReference type="NCBI Taxonomy" id="1128676"/>
    <lineage>
        <taxon>Bacteria</taxon>
        <taxon>Bacillati</taxon>
        <taxon>Actinomycetota</taxon>
        <taxon>Actinomycetes</taxon>
        <taxon>Pseudonocardiales</taxon>
        <taxon>Pseudonocardiaceae</taxon>
        <taxon>Pseudonocardia</taxon>
    </lineage>
</organism>
<dbReference type="Proteomes" id="UP000321261">
    <property type="component" value="Unassembled WGS sequence"/>
</dbReference>
<accession>A0A561SPV2</accession>
<gene>
    <name evidence="2" type="ORF">FHX44_112798</name>
</gene>
<name>A0A561SPV2_9PSEU</name>
<sequence length="87" mass="9165">MLSFAGIRAVAAILVGMAMVSALPASLEFAAGSPAIAVKSTAVAWTYYATYPDYASCVAAGQANPQKRSWQCNKSSPSGAHDLYLWY</sequence>
<dbReference type="AlphaFoldDB" id="A0A561SPV2"/>
<comment type="caution">
    <text evidence="2">The sequence shown here is derived from an EMBL/GenBank/DDBJ whole genome shotgun (WGS) entry which is preliminary data.</text>
</comment>
<evidence type="ECO:0000313" key="3">
    <source>
        <dbReference type="Proteomes" id="UP000321261"/>
    </source>
</evidence>
<protein>
    <submittedName>
        <fullName evidence="2">Uncharacterized protein</fullName>
    </submittedName>
</protein>
<keyword evidence="1" id="KW-0732">Signal</keyword>
<proteinExistence type="predicted"/>
<feature type="chain" id="PRO_5039234739" evidence="1">
    <location>
        <begin position="25"/>
        <end position="87"/>
    </location>
</feature>
<keyword evidence="3" id="KW-1185">Reference proteome</keyword>
<reference evidence="2 3" key="1">
    <citation type="submission" date="2019-06" db="EMBL/GenBank/DDBJ databases">
        <title>Sequencing the genomes of 1000 actinobacteria strains.</title>
        <authorList>
            <person name="Klenk H.-P."/>
        </authorList>
    </citation>
    <scope>NUCLEOTIDE SEQUENCE [LARGE SCALE GENOMIC DNA]</scope>
    <source>
        <strain evidence="2 3">DSM 45671</strain>
    </source>
</reference>
<evidence type="ECO:0000313" key="2">
    <source>
        <dbReference type="EMBL" id="TWF76900.1"/>
    </source>
</evidence>
<dbReference type="EMBL" id="VIWU01000001">
    <property type="protein sequence ID" value="TWF76900.1"/>
    <property type="molecule type" value="Genomic_DNA"/>
</dbReference>
<evidence type="ECO:0000256" key="1">
    <source>
        <dbReference type="SAM" id="SignalP"/>
    </source>
</evidence>